<evidence type="ECO:0000313" key="9">
    <source>
        <dbReference type="Proteomes" id="UP000242133"/>
    </source>
</evidence>
<dbReference type="OrthoDB" id="6117770at2"/>
<name>A0A2P8ESQ3_9GAMM</name>
<proteinExistence type="inferred from homology"/>
<dbReference type="GO" id="GO:0003677">
    <property type="term" value="F:DNA binding"/>
    <property type="evidence" value="ECO:0007669"/>
    <property type="project" value="UniProtKB-KW"/>
</dbReference>
<sequence>MKHTKTLKVRIKDRHRSLLQQMAWSVNQVWNYVNALSQRSVRERGVFLSAYDIDPYTKGAGKDLGLHSQTLQEVSREYVIRRKQFKKTRLQWRRSGGVRRSLGWIPFKSGAVTWKQGQVYHNGHYFKIWDSYGLARYRFRAGSFSEDARGRWYLNVVVEVEAEMPAGQDAIGIDLGLKDTATCSDGTRLEAGRFYRDLEPALGLAQRARKKQRVKAIHAKIANRRKDALHKFSRQLVNRCGVIIIGDVKSSSFTRTNSAKSVYDAGWAMLKQFLSYKSAGAGIVFQAVNEAYTTQICSCCGAIGAHSPKGRADLGIRVWTCECGVTQDRDVNAARNILALGHERLAGGITASSGR</sequence>
<dbReference type="GO" id="GO:0006310">
    <property type="term" value="P:DNA recombination"/>
    <property type="evidence" value="ECO:0007669"/>
    <property type="project" value="UniProtKB-KW"/>
</dbReference>
<dbReference type="RefSeq" id="WP_106592419.1">
    <property type="nucleotide sequence ID" value="NZ_PYGI01000017.1"/>
</dbReference>
<reference evidence="8 9" key="1">
    <citation type="submission" date="2018-03" db="EMBL/GenBank/DDBJ databases">
        <title>Genomic Encyclopedia of Archaeal and Bacterial Type Strains, Phase II (KMG-II): from individual species to whole genera.</title>
        <authorList>
            <person name="Goeker M."/>
        </authorList>
    </citation>
    <scope>NUCLEOTIDE SEQUENCE [LARGE SCALE GENOMIC DNA]</scope>
    <source>
        <strain evidence="8 9">DSM 17586</strain>
    </source>
</reference>
<evidence type="ECO:0000256" key="5">
    <source>
        <dbReference type="ARBA" id="ARBA00023172"/>
    </source>
</evidence>
<organism evidence="8 9">
    <name type="scientific">Marinobacterium halophilum</name>
    <dbReference type="NCBI Taxonomy" id="267374"/>
    <lineage>
        <taxon>Bacteria</taxon>
        <taxon>Pseudomonadati</taxon>
        <taxon>Pseudomonadota</taxon>
        <taxon>Gammaproteobacteria</taxon>
        <taxon>Oceanospirillales</taxon>
        <taxon>Oceanospirillaceae</taxon>
        <taxon>Marinobacterium</taxon>
    </lineage>
</organism>
<dbReference type="GO" id="GO:0032196">
    <property type="term" value="P:transposition"/>
    <property type="evidence" value="ECO:0007669"/>
    <property type="project" value="UniProtKB-KW"/>
</dbReference>
<dbReference type="AlphaFoldDB" id="A0A2P8ESQ3"/>
<accession>A0A2P8ESQ3</accession>
<dbReference type="Pfam" id="PF07282">
    <property type="entry name" value="Cas12f1-like_TNB"/>
    <property type="match status" value="1"/>
</dbReference>
<evidence type="ECO:0000259" key="6">
    <source>
        <dbReference type="Pfam" id="PF01385"/>
    </source>
</evidence>
<feature type="domain" description="Probable transposase IS891/IS1136/IS1341" evidence="6">
    <location>
        <begin position="156"/>
        <end position="249"/>
    </location>
</feature>
<feature type="domain" description="Cas12f1-like TNB" evidence="7">
    <location>
        <begin position="267"/>
        <end position="337"/>
    </location>
</feature>
<keyword evidence="9" id="KW-1185">Reference proteome</keyword>
<evidence type="ECO:0000256" key="4">
    <source>
        <dbReference type="ARBA" id="ARBA00023125"/>
    </source>
</evidence>
<comment type="caution">
    <text evidence="8">The sequence shown here is derived from an EMBL/GenBank/DDBJ whole genome shotgun (WGS) entry which is preliminary data.</text>
</comment>
<keyword evidence="3" id="KW-0815">Transposition</keyword>
<comment type="similarity">
    <text evidence="1">In the C-terminal section; belongs to the transposase 35 family.</text>
</comment>
<dbReference type="NCBIfam" id="TIGR01766">
    <property type="entry name" value="IS200/IS605 family accessory protein TnpB-like domain"/>
    <property type="match status" value="1"/>
</dbReference>
<dbReference type="InterPro" id="IPR010095">
    <property type="entry name" value="Cas12f1-like_TNB"/>
</dbReference>
<comment type="similarity">
    <text evidence="2">In the N-terminal section; belongs to the transposase 2 family.</text>
</comment>
<dbReference type="PANTHER" id="PTHR30405:SF25">
    <property type="entry name" value="RNA-GUIDED DNA ENDONUCLEASE INSQ-RELATED"/>
    <property type="match status" value="1"/>
</dbReference>
<dbReference type="InterPro" id="IPR001959">
    <property type="entry name" value="Transposase"/>
</dbReference>
<evidence type="ECO:0000256" key="1">
    <source>
        <dbReference type="ARBA" id="ARBA00008761"/>
    </source>
</evidence>
<dbReference type="NCBIfam" id="NF040570">
    <property type="entry name" value="guided_TnpB"/>
    <property type="match status" value="1"/>
</dbReference>
<evidence type="ECO:0000259" key="7">
    <source>
        <dbReference type="Pfam" id="PF07282"/>
    </source>
</evidence>
<keyword evidence="5" id="KW-0233">DNA recombination</keyword>
<evidence type="ECO:0000256" key="2">
    <source>
        <dbReference type="ARBA" id="ARBA00011044"/>
    </source>
</evidence>
<dbReference type="InterPro" id="IPR051399">
    <property type="entry name" value="RNA-guided_DNA_endo/Transpos"/>
</dbReference>
<evidence type="ECO:0000313" key="8">
    <source>
        <dbReference type="EMBL" id="PSL12517.1"/>
    </source>
</evidence>
<evidence type="ECO:0000256" key="3">
    <source>
        <dbReference type="ARBA" id="ARBA00022578"/>
    </source>
</evidence>
<dbReference type="PANTHER" id="PTHR30405">
    <property type="entry name" value="TRANSPOSASE"/>
    <property type="match status" value="1"/>
</dbReference>
<dbReference type="EMBL" id="PYGI01000017">
    <property type="protein sequence ID" value="PSL12517.1"/>
    <property type="molecule type" value="Genomic_DNA"/>
</dbReference>
<protein>
    <submittedName>
        <fullName evidence="8">IS605 OrfB family transposase</fullName>
    </submittedName>
</protein>
<gene>
    <name evidence="8" type="ORF">CLV44_11746</name>
</gene>
<dbReference type="Pfam" id="PF01385">
    <property type="entry name" value="OrfB_IS605"/>
    <property type="match status" value="1"/>
</dbReference>
<keyword evidence="4" id="KW-0238">DNA-binding</keyword>
<dbReference type="Proteomes" id="UP000242133">
    <property type="component" value="Unassembled WGS sequence"/>
</dbReference>